<sequence length="735" mass="75743">MGYIGQSLRRVEDARFLTGQGRYVADLAAPGALHMAVLRSPHAHARILSVDISGAQAALVLTAAELAGIGPLPCPANIGVPLALAERPILAEGIVHHVGQAVAFVFAETPEAARDAAEAIIVDYDTLPAVTGPHAALADGAPQLHAAIPGNLAFTWQKGDAAATQAAIAGAAHVVRLALANQRVTCAPIEPRAALATPNGTLHVNGQAVHGMRRQLAQSLGVPEAELRLVVPDVGGGFGVKNVPFAEHVGLLLGAKRLGRPVRWVAEQAEDFAASAHGRAYHSDSVLALDAAGRFLALQVEAVAELGAFASPNGPACPTNSAGTAFGGGYAIPAIHARVVGAYANTAPIEAYRGAGKPEANHITEMLIEAAGRQTGIPAAELRARNLIGSYPHTTAMSMTIADGQFPANLAAAELAADRPGFAARRAEAAARGKLRGLGVACFMETARGAFGEWARLSVADGRVELALGTHSNGQGHETSMPQIAADQLGLPPDVFDYVQGDTDRIAKGGGHGGARSLHQGGRALVEAAAALIEAARPEAARLLQSPPESLQFAEGRFTAPAGASVALLDMTVSAEAEHDSGLCTFPHGGQVAEVEIDPDTGEVTLCRYIACDDYGTLVNPLLTEGQLQGGLAQGIGQALLERIAYDADGQLLSATFMDYCLPRAMDLPMIEVRFQPGSPASVNPLGVKGVGQAGCISAPQAVMAAVLDALAERGVRELDMPATPEAVWKALQTK</sequence>
<dbReference type="InterPro" id="IPR000674">
    <property type="entry name" value="Ald_Oxase/Xan_DH_a/b"/>
</dbReference>
<dbReference type="Pfam" id="PF20256">
    <property type="entry name" value="MoCoBD_2"/>
    <property type="match status" value="1"/>
</dbReference>
<dbReference type="RefSeq" id="WP_127788836.1">
    <property type="nucleotide sequence ID" value="NZ_SACL01000006.1"/>
</dbReference>
<comment type="caution">
    <text evidence="4">The sequence shown here is derived from an EMBL/GenBank/DDBJ whole genome shotgun (WGS) entry which is preliminary data.</text>
</comment>
<name>A0A437MCI2_9PROT</name>
<evidence type="ECO:0000313" key="5">
    <source>
        <dbReference type="Proteomes" id="UP000282957"/>
    </source>
</evidence>
<dbReference type="PANTHER" id="PTHR11908">
    <property type="entry name" value="XANTHINE DEHYDROGENASE"/>
    <property type="match status" value="1"/>
</dbReference>
<dbReference type="InterPro" id="IPR008274">
    <property type="entry name" value="AldOxase/xan_DH_MoCoBD1"/>
</dbReference>
<dbReference type="GO" id="GO:0016491">
    <property type="term" value="F:oxidoreductase activity"/>
    <property type="evidence" value="ECO:0007669"/>
    <property type="project" value="UniProtKB-KW"/>
</dbReference>
<proteinExistence type="predicted"/>
<dbReference type="PANTHER" id="PTHR11908:SF132">
    <property type="entry name" value="ALDEHYDE OXIDASE 1-RELATED"/>
    <property type="match status" value="1"/>
</dbReference>
<dbReference type="InterPro" id="IPR037165">
    <property type="entry name" value="AldOxase/xan_DH_Mopterin-bd_sf"/>
</dbReference>
<protein>
    <submittedName>
        <fullName evidence="4">Xanthine dehydrogenase family protein molybdopterin-binding subunit</fullName>
    </submittedName>
</protein>
<evidence type="ECO:0000256" key="2">
    <source>
        <dbReference type="ARBA" id="ARBA00023002"/>
    </source>
</evidence>
<reference evidence="4 5" key="1">
    <citation type="submission" date="2019-01" db="EMBL/GenBank/DDBJ databases">
        <authorList>
            <person name="Chen W.-M."/>
        </authorList>
    </citation>
    <scope>NUCLEOTIDE SEQUENCE [LARGE SCALE GENOMIC DNA]</scope>
    <source>
        <strain evidence="4 5">CCP-6</strain>
    </source>
</reference>
<gene>
    <name evidence="4" type="ORF">EOD42_17360</name>
</gene>
<dbReference type="Gene3D" id="3.30.365.10">
    <property type="entry name" value="Aldehyde oxidase/xanthine dehydrogenase, molybdopterin binding domain"/>
    <property type="match status" value="4"/>
</dbReference>
<dbReference type="OrthoDB" id="7374166at2"/>
<dbReference type="InterPro" id="IPR046867">
    <property type="entry name" value="AldOxase/xan_DH_MoCoBD2"/>
</dbReference>
<dbReference type="SUPFAM" id="SSF56003">
    <property type="entry name" value="Molybdenum cofactor-binding domain"/>
    <property type="match status" value="1"/>
</dbReference>
<accession>A0A437MCI2</accession>
<dbReference type="Gene3D" id="3.90.1170.50">
    <property type="entry name" value="Aldehyde oxidase/xanthine dehydrogenase, a/b hammerhead"/>
    <property type="match status" value="1"/>
</dbReference>
<dbReference type="SMART" id="SM01008">
    <property type="entry name" value="Ald_Xan_dh_C"/>
    <property type="match status" value="1"/>
</dbReference>
<dbReference type="InterPro" id="IPR036856">
    <property type="entry name" value="Ald_Oxase/Xan_DH_a/b_sf"/>
</dbReference>
<evidence type="ECO:0000256" key="1">
    <source>
        <dbReference type="ARBA" id="ARBA00022505"/>
    </source>
</evidence>
<keyword evidence="2" id="KW-0560">Oxidoreductase</keyword>
<keyword evidence="5" id="KW-1185">Reference proteome</keyword>
<dbReference type="EMBL" id="SACL01000006">
    <property type="protein sequence ID" value="RVT95350.1"/>
    <property type="molecule type" value="Genomic_DNA"/>
</dbReference>
<dbReference type="GO" id="GO:0005506">
    <property type="term" value="F:iron ion binding"/>
    <property type="evidence" value="ECO:0007669"/>
    <property type="project" value="InterPro"/>
</dbReference>
<dbReference type="AlphaFoldDB" id="A0A437MCI2"/>
<dbReference type="InterPro" id="IPR016208">
    <property type="entry name" value="Ald_Oxase/xanthine_DH-like"/>
</dbReference>
<evidence type="ECO:0000259" key="3">
    <source>
        <dbReference type="SMART" id="SM01008"/>
    </source>
</evidence>
<organism evidence="4 5">
    <name type="scientific">Rhodovarius crocodyli</name>
    <dbReference type="NCBI Taxonomy" id="1979269"/>
    <lineage>
        <taxon>Bacteria</taxon>
        <taxon>Pseudomonadati</taxon>
        <taxon>Pseudomonadota</taxon>
        <taxon>Alphaproteobacteria</taxon>
        <taxon>Acetobacterales</taxon>
        <taxon>Roseomonadaceae</taxon>
        <taxon>Rhodovarius</taxon>
    </lineage>
</organism>
<keyword evidence="1" id="KW-0500">Molybdenum</keyword>
<dbReference type="SUPFAM" id="SSF54665">
    <property type="entry name" value="CO dehydrogenase molybdoprotein N-domain-like"/>
    <property type="match status" value="1"/>
</dbReference>
<dbReference type="Pfam" id="PF01315">
    <property type="entry name" value="Ald_Xan_dh_C"/>
    <property type="match status" value="1"/>
</dbReference>
<evidence type="ECO:0000313" key="4">
    <source>
        <dbReference type="EMBL" id="RVT95350.1"/>
    </source>
</evidence>
<dbReference type="Pfam" id="PF02738">
    <property type="entry name" value="MoCoBD_1"/>
    <property type="match status" value="1"/>
</dbReference>
<feature type="domain" description="Aldehyde oxidase/xanthine dehydrogenase a/b hammerhead" evidence="3">
    <location>
        <begin position="18"/>
        <end position="128"/>
    </location>
</feature>
<dbReference type="Proteomes" id="UP000282957">
    <property type="component" value="Unassembled WGS sequence"/>
</dbReference>